<feature type="compositionally biased region" description="Basic and acidic residues" evidence="1">
    <location>
        <begin position="266"/>
        <end position="286"/>
    </location>
</feature>
<reference evidence="4" key="1">
    <citation type="journal article" date="2015" name="Proc. Natl. Acad. Sci. U.S.A.">
        <title>Genome sequence of the Asian Tiger mosquito, Aedes albopictus, reveals insights into its biology, genetics, and evolution.</title>
        <authorList>
            <person name="Chen X.G."/>
            <person name="Jiang X."/>
            <person name="Gu J."/>
            <person name="Xu M."/>
            <person name="Wu Y."/>
            <person name="Deng Y."/>
            <person name="Zhang C."/>
            <person name="Bonizzoni M."/>
            <person name="Dermauw W."/>
            <person name="Vontas J."/>
            <person name="Armbruster P."/>
            <person name="Huang X."/>
            <person name="Yang Y."/>
            <person name="Zhang H."/>
            <person name="He W."/>
            <person name="Peng H."/>
            <person name="Liu Y."/>
            <person name="Wu K."/>
            <person name="Chen J."/>
            <person name="Lirakis M."/>
            <person name="Topalis P."/>
            <person name="Van Leeuwen T."/>
            <person name="Hall A.B."/>
            <person name="Jiang X."/>
            <person name="Thorpe C."/>
            <person name="Mueller R.L."/>
            <person name="Sun C."/>
            <person name="Waterhouse R.M."/>
            <person name="Yan G."/>
            <person name="Tu Z.J."/>
            <person name="Fang X."/>
            <person name="James A.A."/>
        </authorList>
    </citation>
    <scope>NUCLEOTIDE SEQUENCE [LARGE SCALE GENOMIC DNA]</scope>
    <source>
        <strain evidence="4">Foshan</strain>
    </source>
</reference>
<feature type="compositionally biased region" description="Polar residues" evidence="1">
    <location>
        <begin position="64"/>
        <end position="83"/>
    </location>
</feature>
<accession>A0ABM1Y211</accession>
<evidence type="ECO:0000313" key="4">
    <source>
        <dbReference type="Proteomes" id="UP000069940"/>
    </source>
</evidence>
<feature type="compositionally biased region" description="Basic and acidic residues" evidence="1">
    <location>
        <begin position="346"/>
        <end position="356"/>
    </location>
</feature>
<feature type="compositionally biased region" description="Basic and acidic residues" evidence="1">
    <location>
        <begin position="393"/>
        <end position="404"/>
    </location>
</feature>
<dbReference type="Proteomes" id="UP000069940">
    <property type="component" value="Unassembled WGS sequence"/>
</dbReference>
<sequence>MDFIDNLLNHMSSKFNQESALPKQAEISMDETFKWRALKNNQFASRSKNGRSKVKTKDKDKHQTPNSSELSPSSDENNKSDSSPDPLAAEVSESTEIEIEIANDISGEEIQEALASTQGTISVLVEETNNHIEEECFEEGDKIISLTTNEVDICETDTCTLNIAIENDENSATMIHIEHDKEPVQGDIYHAEKQVEESIIARVECELIPTTTTPQLLPESSNIFIHMSSTFNATCLTLDSAIDKINNSQSVELQNLSTVEPDVPSMDDRETSENKDMTDEVEKDYSDTSAGSVRRSKRLKPDEMKDLELKDMENIAVSQTLTSETLPSTSAEPVKETSNETPNDENVSKQIERTDNIVRTLRNKSIEVTPNHISKHSVKKRNNYGIKAKKNRPTHETNVDDRTRTISSAVSTLTRSKSTVQNKPKHKKPPEPRSNYPTRQRSRDVDIKTNRRRSSRFGSNTKKPANDLDKRSEDQKTKHSHESQRETAKSKTLKDHSPKQRTARLSRDGSDGILASAIARREKSDSSGIQGRLSRPIKLSAKILANDELRYGFELQNSARLNLNAEVKDSSDAAVILKLDPPVTVPEKIDSILGKPETNQESTTVCKPDAIIVNQTPISPTRNVQKKCRDPLDFLDEVKRESFGSNQSPECNYKLNKVQQRKLLKLKEKHMLMLGLQRTIKKAPATSSLSEKPSEPIPKATNDNSEKEAFTSPAMTLSDQSFILIDSPPREDQAQVQTEQPACRAPPSPPVQLPNKLVCLCQNNSRYFTTKTLSRMYCTAVDDIDGQFIGCNNELIGSLQNLLRPSNSASYQLLCTLHQRRLHNHGCCATCGIFCTQGSFVICTNKHLFHRDCAEKFIINTKEKSSPIIPKLVLKCPHCSLESIIQEYEIRLQRSPIVEIVTSRYLDTTVM</sequence>
<feature type="region of interest" description="Disordered" evidence="1">
    <location>
        <begin position="682"/>
        <end position="712"/>
    </location>
</feature>
<evidence type="ECO:0000256" key="1">
    <source>
        <dbReference type="SAM" id="MobiDB-lite"/>
    </source>
</evidence>
<dbReference type="InterPro" id="IPR043550">
    <property type="entry name" value="EHMT1/EHMT2"/>
</dbReference>
<organism evidence="3 4">
    <name type="scientific">Aedes albopictus</name>
    <name type="common">Asian tiger mosquito</name>
    <name type="synonym">Stegomyia albopicta</name>
    <dbReference type="NCBI Taxonomy" id="7160"/>
    <lineage>
        <taxon>Eukaryota</taxon>
        <taxon>Metazoa</taxon>
        <taxon>Ecdysozoa</taxon>
        <taxon>Arthropoda</taxon>
        <taxon>Hexapoda</taxon>
        <taxon>Insecta</taxon>
        <taxon>Pterygota</taxon>
        <taxon>Neoptera</taxon>
        <taxon>Endopterygota</taxon>
        <taxon>Diptera</taxon>
        <taxon>Nematocera</taxon>
        <taxon>Culicoidea</taxon>
        <taxon>Culicidae</taxon>
        <taxon>Culicinae</taxon>
        <taxon>Aedini</taxon>
        <taxon>Aedes</taxon>
        <taxon>Stegomyia</taxon>
    </lineage>
</organism>
<dbReference type="EnsemblMetazoa" id="AALFPA23_004949.R6190">
    <property type="protein sequence ID" value="AALFPA23_004949.P6190"/>
    <property type="gene ID" value="AALFPA23_004949"/>
</dbReference>
<feature type="region of interest" description="Disordered" evidence="1">
    <location>
        <begin position="253"/>
        <end position="302"/>
    </location>
</feature>
<reference evidence="3" key="2">
    <citation type="submission" date="2025-05" db="UniProtKB">
        <authorList>
            <consortium name="EnsemblMetazoa"/>
        </authorList>
    </citation>
    <scope>IDENTIFICATION</scope>
    <source>
        <strain evidence="3">Foshan</strain>
    </source>
</reference>
<feature type="compositionally biased region" description="Polar residues" evidence="1">
    <location>
        <begin position="405"/>
        <end position="422"/>
    </location>
</feature>
<feature type="domain" description="EHMT1/2 cysteine-rich region" evidence="2">
    <location>
        <begin position="778"/>
        <end position="857"/>
    </location>
</feature>
<dbReference type="GeneID" id="115261572"/>
<dbReference type="PANTHER" id="PTHR46307:SF4">
    <property type="entry name" value="G9A, ISOFORM B"/>
    <property type="match status" value="1"/>
</dbReference>
<protein>
    <recommendedName>
        <fullName evidence="2">EHMT1/2 cysteine-rich region domain-containing protein</fullName>
    </recommendedName>
</protein>
<name>A0ABM1Y211_AEDAL</name>
<feature type="region of interest" description="Disordered" evidence="1">
    <location>
        <begin position="317"/>
        <end position="512"/>
    </location>
</feature>
<dbReference type="Pfam" id="PF21533">
    <property type="entry name" value="EHMT1-2_CRR"/>
    <property type="match status" value="1"/>
</dbReference>
<evidence type="ECO:0000313" key="3">
    <source>
        <dbReference type="EnsemblMetazoa" id="AALFPA23_004949.P6190"/>
    </source>
</evidence>
<feature type="compositionally biased region" description="Polar residues" evidence="1">
    <location>
        <begin position="317"/>
        <end position="331"/>
    </location>
</feature>
<dbReference type="InterPro" id="IPR047762">
    <property type="entry name" value="EHMT_CRR"/>
</dbReference>
<feature type="region of interest" description="Disordered" evidence="1">
    <location>
        <begin position="39"/>
        <end position="92"/>
    </location>
</feature>
<dbReference type="PANTHER" id="PTHR46307">
    <property type="entry name" value="G9A, ISOFORM B"/>
    <property type="match status" value="1"/>
</dbReference>
<proteinExistence type="predicted"/>
<dbReference type="RefSeq" id="XP_029719327.2">
    <property type="nucleotide sequence ID" value="XM_029863467.2"/>
</dbReference>
<dbReference type="CDD" id="cd20905">
    <property type="entry name" value="EHMT_ZBD"/>
    <property type="match status" value="1"/>
</dbReference>
<feature type="compositionally biased region" description="Basic and acidic residues" evidence="1">
    <location>
        <begin position="464"/>
        <end position="498"/>
    </location>
</feature>
<evidence type="ECO:0000259" key="2">
    <source>
        <dbReference type="Pfam" id="PF21533"/>
    </source>
</evidence>
<feature type="compositionally biased region" description="Basic residues" evidence="1">
    <location>
        <begin position="373"/>
        <end position="392"/>
    </location>
</feature>
<keyword evidence="4" id="KW-1185">Reference proteome</keyword>